<proteinExistence type="predicted"/>
<protein>
    <submittedName>
        <fullName evidence="1">Uncharacterized protein</fullName>
    </submittedName>
</protein>
<organism evidence="1 2">
    <name type="scientific">Liquidambar formosana</name>
    <name type="common">Formosan gum</name>
    <dbReference type="NCBI Taxonomy" id="63359"/>
    <lineage>
        <taxon>Eukaryota</taxon>
        <taxon>Viridiplantae</taxon>
        <taxon>Streptophyta</taxon>
        <taxon>Embryophyta</taxon>
        <taxon>Tracheophyta</taxon>
        <taxon>Spermatophyta</taxon>
        <taxon>Magnoliopsida</taxon>
        <taxon>eudicotyledons</taxon>
        <taxon>Gunneridae</taxon>
        <taxon>Pentapetalae</taxon>
        <taxon>Saxifragales</taxon>
        <taxon>Altingiaceae</taxon>
        <taxon>Liquidambar</taxon>
    </lineage>
</organism>
<sequence>MLKSLSCTFLTSDTMCSKTFVDALERAGVQAELILYEGKTHTDLFLQDPLRGGKDDLFDHLVATIHAGDTEALAKAVAMAPPRRRFVPEFLLQLAHKISPF</sequence>
<keyword evidence="2" id="KW-1185">Reference proteome</keyword>
<accession>A0AAP0NHN5</accession>
<dbReference type="AlphaFoldDB" id="A0AAP0NHN5"/>
<dbReference type="EMBL" id="JBBPBK010000013">
    <property type="protein sequence ID" value="KAK9272331.1"/>
    <property type="molecule type" value="Genomic_DNA"/>
</dbReference>
<evidence type="ECO:0000313" key="2">
    <source>
        <dbReference type="Proteomes" id="UP001415857"/>
    </source>
</evidence>
<name>A0AAP0NHN5_LIQFO</name>
<gene>
    <name evidence="1" type="ORF">L1049_002702</name>
</gene>
<dbReference type="Proteomes" id="UP001415857">
    <property type="component" value="Unassembled WGS sequence"/>
</dbReference>
<evidence type="ECO:0000313" key="1">
    <source>
        <dbReference type="EMBL" id="KAK9272331.1"/>
    </source>
</evidence>
<reference evidence="1 2" key="1">
    <citation type="journal article" date="2024" name="Plant J.">
        <title>Genome sequences and population genomics reveal climatic adaptation and genomic divergence between two closely related sweetgum species.</title>
        <authorList>
            <person name="Xu W.Q."/>
            <person name="Ren C.Q."/>
            <person name="Zhang X.Y."/>
            <person name="Comes H.P."/>
            <person name="Liu X.H."/>
            <person name="Li Y.G."/>
            <person name="Kettle C.J."/>
            <person name="Jalonen R."/>
            <person name="Gaisberger H."/>
            <person name="Ma Y.Z."/>
            <person name="Qiu Y.X."/>
        </authorList>
    </citation>
    <scope>NUCLEOTIDE SEQUENCE [LARGE SCALE GENOMIC DNA]</scope>
    <source>
        <strain evidence="1">Hangzhou</strain>
    </source>
</reference>
<comment type="caution">
    <text evidence="1">The sequence shown here is derived from an EMBL/GenBank/DDBJ whole genome shotgun (WGS) entry which is preliminary data.</text>
</comment>